<feature type="compositionally biased region" description="Basic and acidic residues" evidence="1">
    <location>
        <begin position="104"/>
        <end position="120"/>
    </location>
</feature>
<accession>A0A5E4PSC8</accession>
<gene>
    <name evidence="2" type="ORF">LSINAPIS_LOCUS1304</name>
</gene>
<proteinExistence type="predicted"/>
<evidence type="ECO:0000313" key="3">
    <source>
        <dbReference type="Proteomes" id="UP000324832"/>
    </source>
</evidence>
<feature type="compositionally biased region" description="Basic and acidic residues" evidence="1">
    <location>
        <begin position="71"/>
        <end position="87"/>
    </location>
</feature>
<name>A0A5E4PSC8_9NEOP</name>
<dbReference type="EMBL" id="FZQP02000193">
    <property type="protein sequence ID" value="VVC87777.1"/>
    <property type="molecule type" value="Genomic_DNA"/>
</dbReference>
<keyword evidence="3" id="KW-1185">Reference proteome</keyword>
<evidence type="ECO:0000313" key="2">
    <source>
        <dbReference type="EMBL" id="VVC87777.1"/>
    </source>
</evidence>
<organism evidence="2 3">
    <name type="scientific">Leptidea sinapis</name>
    <dbReference type="NCBI Taxonomy" id="189913"/>
    <lineage>
        <taxon>Eukaryota</taxon>
        <taxon>Metazoa</taxon>
        <taxon>Ecdysozoa</taxon>
        <taxon>Arthropoda</taxon>
        <taxon>Hexapoda</taxon>
        <taxon>Insecta</taxon>
        <taxon>Pterygota</taxon>
        <taxon>Neoptera</taxon>
        <taxon>Endopterygota</taxon>
        <taxon>Lepidoptera</taxon>
        <taxon>Glossata</taxon>
        <taxon>Ditrysia</taxon>
        <taxon>Papilionoidea</taxon>
        <taxon>Pieridae</taxon>
        <taxon>Dismorphiinae</taxon>
        <taxon>Leptidea</taxon>
    </lineage>
</organism>
<reference evidence="2 3" key="1">
    <citation type="submission" date="2017-07" db="EMBL/GenBank/DDBJ databases">
        <authorList>
            <person name="Talla V."/>
            <person name="Backstrom N."/>
        </authorList>
    </citation>
    <scope>NUCLEOTIDE SEQUENCE [LARGE SCALE GENOMIC DNA]</scope>
</reference>
<protein>
    <submittedName>
        <fullName evidence="2">Uncharacterized protein</fullName>
    </submittedName>
</protein>
<sequence length="120" mass="13326">MDLAALLVTQWSNQRKCPPDICNEEVQADLTTAPLTSEESDSGDIEGRLSNESSPLRQRRAGILKGGRLWKSLDNEKDSNETTDDQRSTTASDEDGSVTPRSVRFVDRTSEVEEQKQKTA</sequence>
<feature type="region of interest" description="Disordered" evidence="1">
    <location>
        <begin position="28"/>
        <end position="120"/>
    </location>
</feature>
<dbReference type="AlphaFoldDB" id="A0A5E4PSC8"/>
<evidence type="ECO:0000256" key="1">
    <source>
        <dbReference type="SAM" id="MobiDB-lite"/>
    </source>
</evidence>
<dbReference type="Proteomes" id="UP000324832">
    <property type="component" value="Unassembled WGS sequence"/>
</dbReference>